<keyword evidence="4" id="KW-0597">Phosphoprotein</keyword>
<dbReference type="PANTHER" id="PTHR43280:SF28">
    <property type="entry name" value="HTH-TYPE TRANSCRIPTIONAL ACTIVATOR RHAS"/>
    <property type="match status" value="1"/>
</dbReference>
<dbReference type="SUPFAM" id="SSF52172">
    <property type="entry name" value="CheY-like"/>
    <property type="match status" value="1"/>
</dbReference>
<feature type="domain" description="Response regulatory" evidence="6">
    <location>
        <begin position="4"/>
        <end position="123"/>
    </location>
</feature>
<dbReference type="Gene3D" id="1.10.10.60">
    <property type="entry name" value="Homeodomain-like"/>
    <property type="match status" value="2"/>
</dbReference>
<keyword evidence="1" id="KW-0805">Transcription regulation</keyword>
<dbReference type="InterPro" id="IPR018062">
    <property type="entry name" value="HTH_AraC-typ_CS"/>
</dbReference>
<sequence length="249" mass="28666">MTYQILLVEDEKWVRTALRKVIEKINLPFAVVHESPNGMEAWEWLERSHADIVLTDIRMPVMDGLTLLKQIRNKGKGNTADIIIVSGHDEFAYAQQAIRLGAFDYFLKPVEAEEMTECFRNWLQRQKTAASVSTIQQAGEQYRTPVEQVIHYIESNQRFDLMLAEAAALAHLNPSYFCKLFKQQKGVTFTDYMTSVRMREAARLLEHTALRITEIADRLGFADAAYFSNTFKKETGTSPSEYRKRLHPA</sequence>
<dbReference type="SMART" id="SM00448">
    <property type="entry name" value="REC"/>
    <property type="match status" value="1"/>
</dbReference>
<dbReference type="PROSITE" id="PS00041">
    <property type="entry name" value="HTH_ARAC_FAMILY_1"/>
    <property type="match status" value="1"/>
</dbReference>
<evidence type="ECO:0000256" key="2">
    <source>
        <dbReference type="ARBA" id="ARBA00023125"/>
    </source>
</evidence>
<dbReference type="SUPFAM" id="SSF46689">
    <property type="entry name" value="Homeodomain-like"/>
    <property type="match status" value="2"/>
</dbReference>
<dbReference type="EMBL" id="JBHILM010000020">
    <property type="protein sequence ID" value="MFB5682726.1"/>
    <property type="molecule type" value="Genomic_DNA"/>
</dbReference>
<dbReference type="PANTHER" id="PTHR43280">
    <property type="entry name" value="ARAC-FAMILY TRANSCRIPTIONAL REGULATOR"/>
    <property type="match status" value="1"/>
</dbReference>
<dbReference type="Pfam" id="PF00072">
    <property type="entry name" value="Response_reg"/>
    <property type="match status" value="1"/>
</dbReference>
<dbReference type="PRINTS" id="PR00032">
    <property type="entry name" value="HTHARAC"/>
</dbReference>
<evidence type="ECO:0000259" key="5">
    <source>
        <dbReference type="PROSITE" id="PS01124"/>
    </source>
</evidence>
<keyword evidence="8" id="KW-1185">Reference proteome</keyword>
<keyword evidence="3" id="KW-0804">Transcription</keyword>
<comment type="caution">
    <text evidence="7">The sequence shown here is derived from an EMBL/GenBank/DDBJ whole genome shotgun (WGS) entry which is preliminary data.</text>
</comment>
<protein>
    <submittedName>
        <fullName evidence="7">Response regulator</fullName>
    </submittedName>
</protein>
<dbReference type="InterPro" id="IPR018060">
    <property type="entry name" value="HTH_AraC"/>
</dbReference>
<evidence type="ECO:0000256" key="3">
    <source>
        <dbReference type="ARBA" id="ARBA00023163"/>
    </source>
</evidence>
<dbReference type="InterPro" id="IPR009057">
    <property type="entry name" value="Homeodomain-like_sf"/>
</dbReference>
<evidence type="ECO:0000313" key="7">
    <source>
        <dbReference type="EMBL" id="MFB5682726.1"/>
    </source>
</evidence>
<dbReference type="Pfam" id="PF12833">
    <property type="entry name" value="HTH_18"/>
    <property type="match status" value="1"/>
</dbReference>
<dbReference type="CDD" id="cd17536">
    <property type="entry name" value="REC_YesN-like"/>
    <property type="match status" value="1"/>
</dbReference>
<dbReference type="PROSITE" id="PS50110">
    <property type="entry name" value="RESPONSE_REGULATORY"/>
    <property type="match status" value="1"/>
</dbReference>
<dbReference type="Gene3D" id="3.40.50.2300">
    <property type="match status" value="1"/>
</dbReference>
<gene>
    <name evidence="7" type="ORF">ACE3NQ_17550</name>
</gene>
<dbReference type="InterPro" id="IPR020449">
    <property type="entry name" value="Tscrpt_reg_AraC-type_HTH"/>
</dbReference>
<evidence type="ECO:0000313" key="8">
    <source>
        <dbReference type="Proteomes" id="UP001580407"/>
    </source>
</evidence>
<dbReference type="InterPro" id="IPR001789">
    <property type="entry name" value="Sig_transdc_resp-reg_receiver"/>
</dbReference>
<keyword evidence="2" id="KW-0238">DNA-binding</keyword>
<reference evidence="7 8" key="1">
    <citation type="submission" date="2024-09" db="EMBL/GenBank/DDBJ databases">
        <authorList>
            <person name="Ruan L."/>
        </authorList>
    </citation>
    <scope>NUCLEOTIDE SEQUENCE [LARGE SCALE GENOMIC DNA]</scope>
    <source>
        <strain evidence="7 8">D33</strain>
    </source>
</reference>
<dbReference type="InterPro" id="IPR011006">
    <property type="entry name" value="CheY-like_superfamily"/>
</dbReference>
<dbReference type="SMART" id="SM00342">
    <property type="entry name" value="HTH_ARAC"/>
    <property type="match status" value="1"/>
</dbReference>
<evidence type="ECO:0000256" key="1">
    <source>
        <dbReference type="ARBA" id="ARBA00023015"/>
    </source>
</evidence>
<evidence type="ECO:0000259" key="6">
    <source>
        <dbReference type="PROSITE" id="PS50110"/>
    </source>
</evidence>
<proteinExistence type="predicted"/>
<name>A0ABV5BAJ6_9BACL</name>
<feature type="modified residue" description="4-aspartylphosphate" evidence="4">
    <location>
        <position position="56"/>
    </location>
</feature>
<dbReference type="PROSITE" id="PS01124">
    <property type="entry name" value="HTH_ARAC_FAMILY_2"/>
    <property type="match status" value="1"/>
</dbReference>
<accession>A0ABV5BAJ6</accession>
<dbReference type="RefSeq" id="WP_375526479.1">
    <property type="nucleotide sequence ID" value="NZ_JBHILM010000020.1"/>
</dbReference>
<evidence type="ECO:0000256" key="4">
    <source>
        <dbReference type="PROSITE-ProRule" id="PRU00169"/>
    </source>
</evidence>
<organism evidence="7 8">
    <name type="scientific">Paenibacillus terreus</name>
    <dbReference type="NCBI Taxonomy" id="1387834"/>
    <lineage>
        <taxon>Bacteria</taxon>
        <taxon>Bacillati</taxon>
        <taxon>Bacillota</taxon>
        <taxon>Bacilli</taxon>
        <taxon>Bacillales</taxon>
        <taxon>Paenibacillaceae</taxon>
        <taxon>Paenibacillus</taxon>
    </lineage>
</organism>
<feature type="domain" description="HTH araC/xylS-type" evidence="5">
    <location>
        <begin position="147"/>
        <end position="245"/>
    </location>
</feature>
<dbReference type="Proteomes" id="UP001580407">
    <property type="component" value="Unassembled WGS sequence"/>
</dbReference>